<feature type="region of interest" description="Disordered" evidence="4">
    <location>
        <begin position="446"/>
        <end position="482"/>
    </location>
</feature>
<dbReference type="Proteomes" id="UP001056855">
    <property type="component" value="Chromosome"/>
</dbReference>
<reference evidence="6" key="1">
    <citation type="submission" date="2022-06" db="EMBL/GenBank/DDBJ databases">
        <title>Diverse halophilic archaea isolated from saline environments.</title>
        <authorList>
            <person name="Cui H.-L."/>
        </authorList>
    </citation>
    <scope>NUCLEOTIDE SEQUENCE</scope>
    <source>
        <strain evidence="6">WLHS1</strain>
    </source>
</reference>
<dbReference type="PANTHER" id="PTHR34236:SF1">
    <property type="entry name" value="DIMETHYL SULFOXIDE REDUCTASE TRANSCRIPTIONAL ACTIVATOR"/>
    <property type="match status" value="1"/>
</dbReference>
<feature type="domain" description="GAF" evidence="5">
    <location>
        <begin position="375"/>
        <end position="558"/>
    </location>
</feature>
<dbReference type="InterPro" id="IPR007050">
    <property type="entry name" value="HTH_bacterioopsin"/>
</dbReference>
<evidence type="ECO:0000313" key="6">
    <source>
        <dbReference type="EMBL" id="UTF52516.1"/>
    </source>
</evidence>
<evidence type="ECO:0000259" key="5">
    <source>
        <dbReference type="SMART" id="SM00065"/>
    </source>
</evidence>
<sequence length="781" mass="86351">MSGQDGDEQTSDRDMIQALQAELRETNEGLLALTLEREEHERTLTALHESSRELLHAETAEDVSDLILETTNEVLGLPGVGVYFANEDGTRLSPAATTEYVENRFGSLSSVSPDDSVAWRSFAEQETIVMDDGMTGRDEGLEAAFPSGIWLPLSTHGVLVAVSDGIGVFDADKRQLAGLLAATAEAALDRVEQEKRRRRREAQLEGLVEATGELLGAETVREVCDTVVETAESALSLPITMVAVYDSETGTLRPRAQTAMAETIVDAEQMFDPQAELAWQAFAEKRVTVHDEMAVAPGADADGDTYGVAILPLGRHGVLVIGSRTTDDVHDERLSLARILAASTEPSLARLLATNAESSLDRAERECQLIERDERLHEQNERLTRLNQINDVIRHIDQALVAADSRTAIEQAVCTQLTTAGPYTFAWIGEYDAVHDAVAPQEWGGANDGYLDTIDPREKADSSERGPTERANETQEPQVVEDLLGEPPLPRWRREALKRGYRACIAIPLVYREMRYGVLTVYSDRLETFGDLERTVLVELGETIAYAINAVESKKALVSDEFVEVEIEIRDDAIPFLSVTAEVGCAVELESVVARSDGGYRVFFTTHGTPLEPVLEHMERAFAVDDTRFISENDEECLFECTVDESSFFGTLLGHGAVPQRFRAEGGEGTIAVALPESADVRLFIDTIQATYDHSELLARREQPRERDRQTKSGFTADMDEILTDRQREVLRTAYESGFFESPRERTGSEISDALGVSQPTFNNHLRAAQRKFFELVFESD</sequence>
<feature type="compositionally biased region" description="Basic and acidic residues" evidence="4">
    <location>
        <begin position="700"/>
        <end position="711"/>
    </location>
</feature>
<dbReference type="Pfam" id="PF04967">
    <property type="entry name" value="HTH_10"/>
    <property type="match status" value="1"/>
</dbReference>
<feature type="domain" description="GAF" evidence="5">
    <location>
        <begin position="219"/>
        <end position="358"/>
    </location>
</feature>
<keyword evidence="7" id="KW-1185">Reference proteome</keyword>
<dbReference type="Pfam" id="PF13185">
    <property type="entry name" value="GAF_2"/>
    <property type="match status" value="3"/>
</dbReference>
<dbReference type="Gene3D" id="1.10.10.10">
    <property type="entry name" value="Winged helix-like DNA-binding domain superfamily/Winged helix DNA-binding domain"/>
    <property type="match status" value="1"/>
</dbReference>
<accession>A0A9E7N7X8</accession>
<evidence type="ECO:0000256" key="4">
    <source>
        <dbReference type="SAM" id="MobiDB-lite"/>
    </source>
</evidence>
<dbReference type="InterPro" id="IPR029016">
    <property type="entry name" value="GAF-like_dom_sf"/>
</dbReference>
<evidence type="ECO:0000313" key="7">
    <source>
        <dbReference type="Proteomes" id="UP001056855"/>
    </source>
</evidence>
<feature type="domain" description="GAF" evidence="5">
    <location>
        <begin position="59"/>
        <end position="198"/>
    </location>
</feature>
<dbReference type="SMART" id="SM00065">
    <property type="entry name" value="GAF"/>
    <property type="match status" value="3"/>
</dbReference>
<feature type="coiled-coil region" evidence="3">
    <location>
        <begin position="353"/>
        <end position="380"/>
    </location>
</feature>
<gene>
    <name evidence="6" type="ORF">NGM29_12025</name>
</gene>
<dbReference type="KEGG" id="sawl:NGM29_12025"/>
<dbReference type="AlphaFoldDB" id="A0A9E7N7X8"/>
<dbReference type="InterPro" id="IPR036388">
    <property type="entry name" value="WH-like_DNA-bd_sf"/>
</dbReference>
<dbReference type="PANTHER" id="PTHR34236">
    <property type="entry name" value="DIMETHYL SULFOXIDE REDUCTASE TRANSCRIPTIONAL ACTIVATOR"/>
    <property type="match status" value="1"/>
</dbReference>
<dbReference type="InterPro" id="IPR003018">
    <property type="entry name" value="GAF"/>
</dbReference>
<evidence type="ECO:0000256" key="1">
    <source>
        <dbReference type="ARBA" id="ARBA00023015"/>
    </source>
</evidence>
<dbReference type="GeneID" id="73290785"/>
<feature type="compositionally biased region" description="Basic and acidic residues" evidence="4">
    <location>
        <begin position="454"/>
        <end position="473"/>
    </location>
</feature>
<dbReference type="EMBL" id="CP100355">
    <property type="protein sequence ID" value="UTF52516.1"/>
    <property type="molecule type" value="Genomic_DNA"/>
</dbReference>
<keyword evidence="3" id="KW-0175">Coiled coil</keyword>
<organism evidence="6 7">
    <name type="scientific">Natronosalvus rutilus</name>
    <dbReference type="NCBI Taxonomy" id="2953753"/>
    <lineage>
        <taxon>Archaea</taxon>
        <taxon>Methanobacteriati</taxon>
        <taxon>Methanobacteriota</taxon>
        <taxon>Stenosarchaea group</taxon>
        <taxon>Halobacteria</taxon>
        <taxon>Halobacteriales</taxon>
        <taxon>Natrialbaceae</taxon>
        <taxon>Natronosalvus</taxon>
    </lineage>
</organism>
<dbReference type="SUPFAM" id="SSF55781">
    <property type="entry name" value="GAF domain-like"/>
    <property type="match status" value="3"/>
</dbReference>
<feature type="region of interest" description="Disordered" evidence="4">
    <location>
        <begin position="700"/>
        <end position="719"/>
    </location>
</feature>
<dbReference type="Pfam" id="PF15915">
    <property type="entry name" value="BAT"/>
    <property type="match status" value="1"/>
</dbReference>
<dbReference type="Gene3D" id="3.30.450.40">
    <property type="match status" value="3"/>
</dbReference>
<keyword evidence="1" id="KW-0805">Transcription regulation</keyword>
<evidence type="ECO:0000256" key="2">
    <source>
        <dbReference type="ARBA" id="ARBA00023163"/>
    </source>
</evidence>
<dbReference type="RefSeq" id="WP_254156472.1">
    <property type="nucleotide sequence ID" value="NZ_CP100355.1"/>
</dbReference>
<dbReference type="InterPro" id="IPR031803">
    <property type="entry name" value="BAT_GAF/HTH-assoc"/>
</dbReference>
<keyword evidence="2" id="KW-0804">Transcription</keyword>
<protein>
    <submittedName>
        <fullName evidence="6">GAF domain-containing protein</fullName>
    </submittedName>
</protein>
<proteinExistence type="predicted"/>
<evidence type="ECO:0000256" key="3">
    <source>
        <dbReference type="SAM" id="Coils"/>
    </source>
</evidence>
<name>A0A9E7N7X8_9EURY</name>